<keyword evidence="1" id="KW-0472">Membrane</keyword>
<dbReference type="EMBL" id="BMJE01000002">
    <property type="protein sequence ID" value="GGB70771.1"/>
    <property type="molecule type" value="Genomic_DNA"/>
</dbReference>
<name>A0ABQ1JMH9_9FLAO</name>
<keyword evidence="1" id="KW-0812">Transmembrane</keyword>
<proteinExistence type="predicted"/>
<evidence type="ECO:0000256" key="1">
    <source>
        <dbReference type="SAM" id="Phobius"/>
    </source>
</evidence>
<comment type="caution">
    <text evidence="2">The sequence shown here is derived from an EMBL/GenBank/DDBJ whole genome shotgun (WGS) entry which is preliminary data.</text>
</comment>
<sequence>MRTSLNFENLDTKKLLSELDFEFFLKQNIKDENYNEQEINQIHNSYNSYKNELKLNKKKKKQYYYLMEGKVRKMFTGGLLPALFGLDETRSHRFIDFEAVGENWAYFNYWQKYYRRKIIREKTWGYIIKLGSTLAIILSIIKLLEYFKVL</sequence>
<organism evidence="2 3">
    <name type="scientific">Flavobacterium suaedae</name>
    <dbReference type="NCBI Taxonomy" id="1767027"/>
    <lineage>
        <taxon>Bacteria</taxon>
        <taxon>Pseudomonadati</taxon>
        <taxon>Bacteroidota</taxon>
        <taxon>Flavobacteriia</taxon>
        <taxon>Flavobacteriales</taxon>
        <taxon>Flavobacteriaceae</taxon>
        <taxon>Flavobacterium</taxon>
    </lineage>
</organism>
<dbReference type="Proteomes" id="UP000615760">
    <property type="component" value="Unassembled WGS sequence"/>
</dbReference>
<dbReference type="RefSeq" id="WP_188620000.1">
    <property type="nucleotide sequence ID" value="NZ_BMJE01000002.1"/>
</dbReference>
<feature type="transmembrane region" description="Helical" evidence="1">
    <location>
        <begin position="124"/>
        <end position="144"/>
    </location>
</feature>
<evidence type="ECO:0000313" key="2">
    <source>
        <dbReference type="EMBL" id="GGB70771.1"/>
    </source>
</evidence>
<keyword evidence="3" id="KW-1185">Reference proteome</keyword>
<accession>A0ABQ1JMH9</accession>
<gene>
    <name evidence="2" type="ORF">GCM10007424_08440</name>
</gene>
<protein>
    <submittedName>
        <fullName evidence="2">Uncharacterized protein</fullName>
    </submittedName>
</protein>
<evidence type="ECO:0000313" key="3">
    <source>
        <dbReference type="Proteomes" id="UP000615760"/>
    </source>
</evidence>
<reference evidence="3" key="1">
    <citation type="journal article" date="2019" name="Int. J. Syst. Evol. Microbiol.">
        <title>The Global Catalogue of Microorganisms (GCM) 10K type strain sequencing project: providing services to taxonomists for standard genome sequencing and annotation.</title>
        <authorList>
            <consortium name="The Broad Institute Genomics Platform"/>
            <consortium name="The Broad Institute Genome Sequencing Center for Infectious Disease"/>
            <person name="Wu L."/>
            <person name="Ma J."/>
        </authorList>
    </citation>
    <scope>NUCLEOTIDE SEQUENCE [LARGE SCALE GENOMIC DNA]</scope>
    <source>
        <strain evidence="3">CGMCC 1.15461</strain>
    </source>
</reference>
<keyword evidence="1" id="KW-1133">Transmembrane helix</keyword>